<gene>
    <name evidence="2" type="ORF">Hokovirus_1_313</name>
</gene>
<evidence type="ECO:0000256" key="1">
    <source>
        <dbReference type="SAM" id="Phobius"/>
    </source>
</evidence>
<feature type="transmembrane region" description="Helical" evidence="1">
    <location>
        <begin position="66"/>
        <end position="86"/>
    </location>
</feature>
<keyword evidence="1" id="KW-1133">Transmembrane helix</keyword>
<name>A0A1V0SFL5_9VIRU</name>
<accession>A0A1V0SFL5</accession>
<sequence>MTEPQVLDNDQSINNLDNKRVLCLKLISYIIIAYFTCDNKIILTTIITMFILITLHNAKVVKISKVFLILIPIFMIIFGFLFPKHMENFRNFGNVDFGFTFYLANSYYAYEPMIRFWL</sequence>
<keyword evidence="1" id="KW-0812">Transmembrane</keyword>
<organism evidence="2">
    <name type="scientific">Hokovirus HKV1</name>
    <dbReference type="NCBI Taxonomy" id="1977638"/>
    <lineage>
        <taxon>Viruses</taxon>
        <taxon>Varidnaviria</taxon>
        <taxon>Bamfordvirae</taxon>
        <taxon>Nucleocytoviricota</taxon>
        <taxon>Megaviricetes</taxon>
        <taxon>Imitervirales</taxon>
        <taxon>Mimiviridae</taxon>
        <taxon>Klosneuvirinae</taxon>
        <taxon>Hokovirus</taxon>
    </lineage>
</organism>
<reference evidence="2" key="1">
    <citation type="journal article" date="2017" name="Science">
        <title>Giant viruses with an expanded complement of translation system components.</title>
        <authorList>
            <person name="Schulz F."/>
            <person name="Yutin N."/>
            <person name="Ivanova N.N."/>
            <person name="Ortega D.R."/>
            <person name="Lee T.K."/>
            <person name="Vierheilig J."/>
            <person name="Daims H."/>
            <person name="Horn M."/>
            <person name="Wagner M."/>
            <person name="Jensen G.J."/>
            <person name="Kyrpides N.C."/>
            <person name="Koonin E.V."/>
            <person name="Woyke T."/>
        </authorList>
    </citation>
    <scope>NUCLEOTIDE SEQUENCE</scope>
    <source>
        <strain evidence="2">HKV1</strain>
    </source>
</reference>
<feature type="transmembrane region" description="Helical" evidence="1">
    <location>
        <begin position="26"/>
        <end position="54"/>
    </location>
</feature>
<protein>
    <submittedName>
        <fullName evidence="2">Uncharacterized protein</fullName>
    </submittedName>
</protein>
<proteinExistence type="predicted"/>
<evidence type="ECO:0000313" key="2">
    <source>
        <dbReference type="EMBL" id="ARF10434.1"/>
    </source>
</evidence>
<keyword evidence="1" id="KW-0472">Membrane</keyword>
<dbReference type="EMBL" id="KY684103">
    <property type="protein sequence ID" value="ARF10434.1"/>
    <property type="molecule type" value="Genomic_DNA"/>
</dbReference>